<dbReference type="EMBL" id="CAJVCH010105919">
    <property type="protein sequence ID" value="CAG7724125.1"/>
    <property type="molecule type" value="Genomic_DNA"/>
</dbReference>
<evidence type="ECO:0000313" key="7">
    <source>
        <dbReference type="Proteomes" id="UP000708208"/>
    </source>
</evidence>
<dbReference type="GO" id="GO:0008395">
    <property type="term" value="F:steroid hydroxylase activity"/>
    <property type="evidence" value="ECO:0007669"/>
    <property type="project" value="TreeGrafter"/>
</dbReference>
<feature type="chain" id="PRO_5035282712" description="Cytochrome P450" evidence="5">
    <location>
        <begin position="17"/>
        <end position="433"/>
    </location>
</feature>
<evidence type="ECO:0000256" key="4">
    <source>
        <dbReference type="RuleBase" id="RU000461"/>
    </source>
</evidence>
<protein>
    <recommendedName>
        <fullName evidence="8">Cytochrome P450</fullName>
    </recommendedName>
</protein>
<evidence type="ECO:0000256" key="5">
    <source>
        <dbReference type="SAM" id="SignalP"/>
    </source>
</evidence>
<accession>A0A8J2JY61</accession>
<keyword evidence="4" id="KW-0560">Oxidoreductase</keyword>
<dbReference type="GO" id="GO:0006805">
    <property type="term" value="P:xenobiotic metabolic process"/>
    <property type="evidence" value="ECO:0007669"/>
    <property type="project" value="TreeGrafter"/>
</dbReference>
<keyword evidence="4" id="KW-0503">Monooxygenase</keyword>
<dbReference type="InterPro" id="IPR001128">
    <property type="entry name" value="Cyt_P450"/>
</dbReference>
<sequence>MITELLIFGLALIISARFLRRKSKHFPPGPWGFPVIGHLPLLGQSPHKTLLKWTRTYGPVIGVQFGSYRTVVINDAKLIKEALNNNAFSGRPPLKPLLARSDGVAKGILFTEGHIWHDQRRFTLKNLRDFGFGKNSMEAKIQDEIIELMDRFKDSVGKPLQIRNAFNAAVLNALWSIMLGERMKQDDPELADAVRRLTSTIDENNFNASLSTFMPWLADIAPKLSGFESQMKEVVPLLAFISGQIEKHNLTRVDGQPRDYIDMYAEEEQKQLALLCRGHERLPTLSDRPFMKYTEAVLNEVMRFSSMFPLSLFHSATEDVEFHGYHIPKDTIIMPNLYCAHFGERVWGDPQNFRPERFLDVNGNIKKFDSFIPFSTGKRVCLGESLARDELFLFSTHLFQKFNVMPNNTLPNLEPSVGVVLIPRPFEVLLKLR</sequence>
<dbReference type="GO" id="GO:0006082">
    <property type="term" value="P:organic acid metabolic process"/>
    <property type="evidence" value="ECO:0007669"/>
    <property type="project" value="TreeGrafter"/>
</dbReference>
<dbReference type="PANTHER" id="PTHR24300:SF403">
    <property type="entry name" value="CYTOCHROME P450 306A1"/>
    <property type="match status" value="1"/>
</dbReference>
<keyword evidence="7" id="KW-1185">Reference proteome</keyword>
<dbReference type="PANTHER" id="PTHR24300">
    <property type="entry name" value="CYTOCHROME P450 508A4-RELATED"/>
    <property type="match status" value="1"/>
</dbReference>
<evidence type="ECO:0000313" key="6">
    <source>
        <dbReference type="EMBL" id="CAG7724125.1"/>
    </source>
</evidence>
<dbReference type="InterPro" id="IPR050182">
    <property type="entry name" value="Cytochrome_P450_fam2"/>
</dbReference>
<evidence type="ECO:0008006" key="8">
    <source>
        <dbReference type="Google" id="ProtNLM"/>
    </source>
</evidence>
<dbReference type="InterPro" id="IPR017972">
    <property type="entry name" value="Cyt_P450_CS"/>
</dbReference>
<gene>
    <name evidence="6" type="ORF">AFUS01_LOCUS13162</name>
</gene>
<comment type="similarity">
    <text evidence="1 4">Belongs to the cytochrome P450 family.</text>
</comment>
<dbReference type="GO" id="GO:0016712">
    <property type="term" value="F:oxidoreductase activity, acting on paired donors, with incorporation or reduction of molecular oxygen, reduced flavin or flavoprotein as one donor, and incorporation of one atom of oxygen"/>
    <property type="evidence" value="ECO:0007669"/>
    <property type="project" value="TreeGrafter"/>
</dbReference>
<dbReference type="Pfam" id="PF00067">
    <property type="entry name" value="p450"/>
    <property type="match status" value="2"/>
</dbReference>
<keyword evidence="5" id="KW-0732">Signal</keyword>
<evidence type="ECO:0000256" key="2">
    <source>
        <dbReference type="ARBA" id="ARBA00022723"/>
    </source>
</evidence>
<evidence type="ECO:0000256" key="3">
    <source>
        <dbReference type="ARBA" id="ARBA00023004"/>
    </source>
</evidence>
<dbReference type="OrthoDB" id="1055148at2759"/>
<name>A0A8J2JY61_9HEXA</name>
<keyword evidence="2 4" id="KW-0479">Metal-binding</keyword>
<reference evidence="6" key="1">
    <citation type="submission" date="2021-06" db="EMBL/GenBank/DDBJ databases">
        <authorList>
            <person name="Hodson N. C."/>
            <person name="Mongue J. A."/>
            <person name="Jaron S. K."/>
        </authorList>
    </citation>
    <scope>NUCLEOTIDE SEQUENCE</scope>
</reference>
<dbReference type="GO" id="GO:0005506">
    <property type="term" value="F:iron ion binding"/>
    <property type="evidence" value="ECO:0007669"/>
    <property type="project" value="InterPro"/>
</dbReference>
<keyword evidence="4" id="KW-0349">Heme</keyword>
<dbReference type="GO" id="GO:0005737">
    <property type="term" value="C:cytoplasm"/>
    <property type="evidence" value="ECO:0007669"/>
    <property type="project" value="TreeGrafter"/>
</dbReference>
<dbReference type="AlphaFoldDB" id="A0A8J2JY61"/>
<keyword evidence="3 4" id="KW-0408">Iron</keyword>
<proteinExistence type="inferred from homology"/>
<comment type="caution">
    <text evidence="6">The sequence shown here is derived from an EMBL/GenBank/DDBJ whole genome shotgun (WGS) entry which is preliminary data.</text>
</comment>
<dbReference type="Proteomes" id="UP000708208">
    <property type="component" value="Unassembled WGS sequence"/>
</dbReference>
<evidence type="ECO:0000256" key="1">
    <source>
        <dbReference type="ARBA" id="ARBA00010617"/>
    </source>
</evidence>
<dbReference type="GO" id="GO:0020037">
    <property type="term" value="F:heme binding"/>
    <property type="evidence" value="ECO:0007669"/>
    <property type="project" value="InterPro"/>
</dbReference>
<feature type="signal peptide" evidence="5">
    <location>
        <begin position="1"/>
        <end position="16"/>
    </location>
</feature>
<organism evidence="6 7">
    <name type="scientific">Allacma fusca</name>
    <dbReference type="NCBI Taxonomy" id="39272"/>
    <lineage>
        <taxon>Eukaryota</taxon>
        <taxon>Metazoa</taxon>
        <taxon>Ecdysozoa</taxon>
        <taxon>Arthropoda</taxon>
        <taxon>Hexapoda</taxon>
        <taxon>Collembola</taxon>
        <taxon>Symphypleona</taxon>
        <taxon>Sminthuridae</taxon>
        <taxon>Allacma</taxon>
    </lineage>
</organism>
<dbReference type="PROSITE" id="PS00086">
    <property type="entry name" value="CYTOCHROME_P450"/>
    <property type="match status" value="1"/>
</dbReference>